<evidence type="ECO:0000256" key="2">
    <source>
        <dbReference type="ARBA" id="ARBA00004613"/>
    </source>
</evidence>
<keyword evidence="5" id="KW-0645">Protease</keyword>
<comment type="similarity">
    <text evidence="3">Belongs to the peptidase M36 family.</text>
</comment>
<keyword evidence="6" id="KW-0479">Metal-binding</keyword>
<evidence type="ECO:0000313" key="13">
    <source>
        <dbReference type="Proteomes" id="UP000054709"/>
    </source>
</evidence>
<dbReference type="InterPro" id="IPR001842">
    <property type="entry name" value="Peptidase_M36"/>
</dbReference>
<dbReference type="InterPro" id="IPR050371">
    <property type="entry name" value="Fungal_virulence_M36"/>
</dbReference>
<sequence length="660" mass="74264">MIKQIDKRIYHFTNEPQLNRPDESFSDPELKKETSKSTINPLTGNVKFVMLNLEASNTDESFITRAIEAVNHNSSVLGFSRDSVREGMEFVPDPRVIKTSANTSVVHLHQVYRGVPVYQMSRTCRFKENGTLEDIVGDNVSLNEEINLIPETDVDSAIVAANEYIIANQTSTEGQVDGWGQPLPNVKINTAGYSPKVLTTFPSPAQYTVLDKGVFEENITAHLTIFPQYPQSRLAWHFAITLQDTMEQYEFIVAADQKQSSEVLLCQRKSFHMKAEGSVYEFNGGEQRRLFPFPRPITEYPVKPSSALPNTFPVDWVEETKTIGNSTQTLMCDSNVSTAECTPAVPMEGKLDHEKVTFIPSDDSGDDQKILNAFYFCNYMHDFFYILGFDEKSGNFQDENFTELGLEKDHVKVNVFSGPVFGTANMRTPADGRNPIMNLGVVSSTNRHTALDADVIFHEYTHGVTNRLVGGPLDQNSLDMAQSSGMGEGWSDYFALTIQNFSRTQEKVVTGAWVVNNNRGIREFKYDDDFPDHFGDLGTGRYTEDDEHNIGEIWCATLMYLNRRLVEKFGKDKGYNLTWRTVIDSLKISRANPSLIDARDNMLNAIRDLRLINQLSEDDFITANQCAWKAFCKFGMGPNARSNGATLNGIVADFELPQNI</sequence>
<dbReference type="RefSeq" id="WP_060623570.1">
    <property type="nucleotide sequence ID" value="NZ_LCZJ02000019.1"/>
</dbReference>
<keyword evidence="9" id="KW-0482">Metalloprotease</keyword>
<dbReference type="InterPro" id="IPR027268">
    <property type="entry name" value="Peptidase_M4/M1_CTD_sf"/>
</dbReference>
<keyword evidence="8" id="KW-0862">Zinc</keyword>
<feature type="compositionally biased region" description="Basic and acidic residues" evidence="11">
    <location>
        <begin position="20"/>
        <end position="35"/>
    </location>
</feature>
<organism evidence="12 13">
    <name type="scientific">Paenibacillus etheri</name>
    <dbReference type="NCBI Taxonomy" id="1306852"/>
    <lineage>
        <taxon>Bacteria</taxon>
        <taxon>Bacillati</taxon>
        <taxon>Bacillota</taxon>
        <taxon>Bacilli</taxon>
        <taxon>Bacillales</taxon>
        <taxon>Paenibacillaceae</taxon>
        <taxon>Paenibacillus</taxon>
    </lineage>
</organism>
<protein>
    <recommendedName>
        <fullName evidence="14">FTP domain-containing protein</fullName>
    </recommendedName>
</protein>
<keyword evidence="10" id="KW-0865">Zymogen</keyword>
<evidence type="ECO:0000256" key="7">
    <source>
        <dbReference type="ARBA" id="ARBA00022801"/>
    </source>
</evidence>
<dbReference type="SUPFAM" id="SSF55486">
    <property type="entry name" value="Metalloproteases ('zincins'), catalytic domain"/>
    <property type="match status" value="1"/>
</dbReference>
<evidence type="ECO:0000313" key="12">
    <source>
        <dbReference type="EMBL" id="KTD86682.1"/>
    </source>
</evidence>
<evidence type="ECO:0000256" key="3">
    <source>
        <dbReference type="ARBA" id="ARBA00006006"/>
    </source>
</evidence>
<dbReference type="Gene3D" id="1.10.390.10">
    <property type="entry name" value="Neutral Protease Domain 2"/>
    <property type="match status" value="1"/>
</dbReference>
<gene>
    <name evidence="12" type="ORF">UQ64_14615</name>
</gene>
<comment type="subcellular location">
    <subcellularLocation>
        <location evidence="2">Secreted</location>
    </subcellularLocation>
</comment>
<dbReference type="GO" id="GO:0006508">
    <property type="term" value="P:proteolysis"/>
    <property type="evidence" value="ECO:0007669"/>
    <property type="project" value="UniProtKB-KW"/>
</dbReference>
<dbReference type="EMBL" id="LCZJ02000019">
    <property type="protein sequence ID" value="KTD86682.1"/>
    <property type="molecule type" value="Genomic_DNA"/>
</dbReference>
<keyword evidence="4" id="KW-0964">Secreted</keyword>
<keyword evidence="7" id="KW-0378">Hydrolase</keyword>
<accession>A0A0W1AZC8</accession>
<dbReference type="PANTHER" id="PTHR33478:SF1">
    <property type="entry name" value="EXTRACELLULAR METALLOPROTEINASE MEP"/>
    <property type="match status" value="1"/>
</dbReference>
<evidence type="ECO:0000256" key="4">
    <source>
        <dbReference type="ARBA" id="ARBA00022525"/>
    </source>
</evidence>
<dbReference type="Proteomes" id="UP000054709">
    <property type="component" value="Unassembled WGS sequence"/>
</dbReference>
<evidence type="ECO:0008006" key="14">
    <source>
        <dbReference type="Google" id="ProtNLM"/>
    </source>
</evidence>
<evidence type="ECO:0000256" key="1">
    <source>
        <dbReference type="ARBA" id="ARBA00001947"/>
    </source>
</evidence>
<evidence type="ECO:0000256" key="8">
    <source>
        <dbReference type="ARBA" id="ARBA00022833"/>
    </source>
</evidence>
<evidence type="ECO:0000256" key="11">
    <source>
        <dbReference type="SAM" id="MobiDB-lite"/>
    </source>
</evidence>
<keyword evidence="13" id="KW-1185">Reference proteome</keyword>
<name>A0A0W1AZC8_9BACL</name>
<dbReference type="GO" id="GO:0005615">
    <property type="term" value="C:extracellular space"/>
    <property type="evidence" value="ECO:0007669"/>
    <property type="project" value="InterPro"/>
</dbReference>
<proteinExistence type="inferred from homology"/>
<dbReference type="PANTHER" id="PTHR33478">
    <property type="entry name" value="EXTRACELLULAR METALLOPROTEINASE MEP"/>
    <property type="match status" value="1"/>
</dbReference>
<dbReference type="GO" id="GO:0004222">
    <property type="term" value="F:metalloendopeptidase activity"/>
    <property type="evidence" value="ECO:0007669"/>
    <property type="project" value="InterPro"/>
</dbReference>
<evidence type="ECO:0000256" key="6">
    <source>
        <dbReference type="ARBA" id="ARBA00022723"/>
    </source>
</evidence>
<feature type="region of interest" description="Disordered" evidence="11">
    <location>
        <begin position="16"/>
        <end position="36"/>
    </location>
</feature>
<evidence type="ECO:0000256" key="10">
    <source>
        <dbReference type="ARBA" id="ARBA00023145"/>
    </source>
</evidence>
<dbReference type="Pfam" id="PF02128">
    <property type="entry name" value="Peptidase_M36"/>
    <property type="match status" value="1"/>
</dbReference>
<reference evidence="12 13" key="1">
    <citation type="journal article" date="2015" name="Int. Biodeterior. Biodegradation">
        <title>Physiological and genetic screening methods for the isolation of methyl tert-butyl ether-degrading bacteria for bioremediation purposes.</title>
        <authorList>
            <person name="Guisado I.M."/>
            <person name="Purswani J."/>
            <person name="Gonzalez Lopez J."/>
            <person name="Pozo C."/>
        </authorList>
    </citation>
    <scope>NUCLEOTIDE SEQUENCE [LARGE SCALE GENOMIC DNA]</scope>
    <source>
        <strain evidence="12 13">SH7</strain>
    </source>
</reference>
<dbReference type="Gene3D" id="3.10.170.10">
    <property type="match status" value="1"/>
</dbReference>
<evidence type="ECO:0000256" key="9">
    <source>
        <dbReference type="ARBA" id="ARBA00023049"/>
    </source>
</evidence>
<dbReference type="GO" id="GO:0008270">
    <property type="term" value="F:zinc ion binding"/>
    <property type="evidence" value="ECO:0007669"/>
    <property type="project" value="InterPro"/>
</dbReference>
<comment type="cofactor">
    <cofactor evidence="1">
        <name>Zn(2+)</name>
        <dbReference type="ChEBI" id="CHEBI:29105"/>
    </cofactor>
</comment>
<comment type="caution">
    <text evidence="12">The sequence shown here is derived from an EMBL/GenBank/DDBJ whole genome shotgun (WGS) entry which is preliminary data.</text>
</comment>
<evidence type="ECO:0000256" key="5">
    <source>
        <dbReference type="ARBA" id="ARBA00022670"/>
    </source>
</evidence>
<dbReference type="OrthoDB" id="5289240at2"/>
<dbReference type="AlphaFoldDB" id="A0A0W1AZC8"/>